<comment type="catalytic activity">
    <reaction evidence="27">
        <text>L-seryl-[protein] + UDP-N-acetyl-alpha-D-galactosamine = a 3-O-[N-acetyl-alpha-D-galactosaminyl]-L-seryl-[protein] + UDP + H(+)</text>
        <dbReference type="Rhea" id="RHEA:23956"/>
        <dbReference type="Rhea" id="RHEA-COMP:9863"/>
        <dbReference type="Rhea" id="RHEA-COMP:12788"/>
        <dbReference type="ChEBI" id="CHEBI:15378"/>
        <dbReference type="ChEBI" id="CHEBI:29999"/>
        <dbReference type="ChEBI" id="CHEBI:53604"/>
        <dbReference type="ChEBI" id="CHEBI:58223"/>
        <dbReference type="ChEBI" id="CHEBI:67138"/>
        <dbReference type="EC" id="2.4.1.41"/>
    </reaction>
</comment>
<feature type="domain" description="Guanylate cyclase" evidence="31">
    <location>
        <begin position="429"/>
        <end position="556"/>
    </location>
</feature>
<comment type="caution">
    <text evidence="32">The sequence shown here is derived from an EMBL/GenBank/DDBJ whole genome shotgun (WGS) entry which is preliminary data.</text>
</comment>
<dbReference type="Gene3D" id="3.30.70.1230">
    <property type="entry name" value="Nucleotide cyclase"/>
    <property type="match status" value="2"/>
</dbReference>
<comment type="catalytic activity">
    <reaction evidence="26">
        <text>L-threonyl-[protein] + UDP-N-acetyl-alpha-D-galactosamine = a 3-O-[N-acetyl-alpha-D-galactosaminyl]-L-threonyl-[protein] + UDP + H(+)</text>
        <dbReference type="Rhea" id="RHEA:52424"/>
        <dbReference type="Rhea" id="RHEA-COMP:11060"/>
        <dbReference type="Rhea" id="RHEA-COMP:11689"/>
        <dbReference type="ChEBI" id="CHEBI:15378"/>
        <dbReference type="ChEBI" id="CHEBI:30013"/>
        <dbReference type="ChEBI" id="CHEBI:58223"/>
        <dbReference type="ChEBI" id="CHEBI:67138"/>
        <dbReference type="ChEBI" id="CHEBI:87075"/>
        <dbReference type="EC" id="2.4.1.41"/>
    </reaction>
</comment>
<dbReference type="FunFam" id="3.90.550.10:FF:000039">
    <property type="entry name" value="Polypeptide N-acetylgalactosaminyltransferase"/>
    <property type="match status" value="1"/>
</dbReference>
<protein>
    <recommendedName>
        <fullName evidence="31">Guanylate cyclase domain-containing protein</fullName>
    </recommendedName>
</protein>
<sequence length="1868" mass="211980">MSRSSAAVSRLRLHRITGSPMENRWSRGTGCLYTQPSPHRMSWARGLLVGRVDERKTAWGERNGKKRKDSSSLCNPRYMSCLRDPEDLGPPNAVPQHYHCRPGTSGGNFGIRCGWQEDHYGTRMGGGGDLGLKAVDLGFEDGELRGKKEEETGELTEGSCKAMTAADCWTRLVWVFRSKKFQSAKLERLYQRYFFRLNQSSLTMLMGVLVVVCGVMLTFHCIHTTPDVAYVSVLSVAMGLFLAMMVVCNRNGFHQDYMWIVSYLVIGVLIVVQILGVLMVYPRSASDGIWWTVFFIYIIYTLLPVRMRAAVLSGIVLSTVHIVTSWQLNQEDKLIFKQIGANMLIFVCTNMIGICTHYPAEVSQRQAFQETRGYIQARLHLQRENQQQERLLLSVLPRHVAMEMKADINAKKEDMMFHKIYIQKHDNVSILFADIEGFTSLASQCTAQELVMTLNELFARFDKLASENHCLRIKILGDCYYCVSGLPEPRADHAHCCVEMGVDMIEAISLVREVTGVNVNMRVGIHSGRVHCGVLGLRKWQFDVWSNDVTLANQMEAGGKAGRIHITKATLQYLNGDYEVEPGFGGERNSYLKEHNIETFLVLGCSQKRKEEKAMMAKMQRARANSTEGLMPRWVPDRSFARTKESKVFRQMGIDEASSKDNRCTQEALNPEDEVDEFLGRAIDARSIDQLRKDHVKKFLLTFQTSDLEKKYSKKIDDRFGGYVACTLLVFCFICFIQIIIFPKTPLMLGLYISIFIILANILFICAIYSCIKLFPAALQTVTKKIVQSRANSTLVGVFTILLLFISSFANMFTCSTEKLQDCVQDELNTSMTLCLLHNLTKTAEDGLTLCSSQAMPCHFPEYFTYSVLLTLLACSVFLHISSIGKLALMLLIQLTFLLLVEWPQVALFDNADLLVTANTLQLTPVNGSLTHPGFNETAEQCLERVTKVSLKVMIPVILTVFVLALYLHGQQVESTARLDFLWKLQATEEKEDMEKLQAYNRRLLHNILPKDVAAHFLARERRNDELYYQSCECVAVMFASISNFSEFYVELEANNEGVECLRLLNEIIADFDEIISEERFRQLEKIKTIGSTYMAASGLNVSTYDKEGRSHILALADYAMRLREQMKYINEHSFNNFQMKIGLNMGPVVAGVIGARKPQYDIWGNTVNVASRMDSTGVPDYIQVTTDLYRVLENNGYQLDCREPGGEDTGSRRILVRAKKLALTSWGRRRSRSLRPWKLRDEVKRRAGRRDAGEAERRNSTSLAFEANPAVCVFLQKDVSSSPAVDPWFQELVDKKDKVMVMVREAVNNIGFQIRAPQPLPAQEQPTQDVNCPTGFYTQAELKPHLERPPQDPSSPGADGKAFPEVDITPEEKKEKEEGMTRHCFNQFASDRISLSRSLGDDTRPPECVERKFRRCPPLPTTSVIIVFHNEAWSTLLRTVYSVLHTSPAILLKEIILVDDASTAEHLKTRLEDYLSQLKVVRLLRQQERKGLITARLLGASVAQGEILTFLDAHCECFHGWLEPLLVRIVEEPTAVVSPEITTIDLNNFQFNKPVATSHAAHRGNFDWSLSFGWEAIPENAQKLRKDETYPVKTPTFAGGLFSISKKYFEHIGTYDDQMEIWGGENVEMSFRVWQCGGQLEIIPCSVVGHVFRTKSPHTFPKGTEVITRNQVRLAEVWMDDYKMVYYRRNKNAAVMASEHKYGDLSERLKLRDRLHCKNFTWYLNTVYPEVFIPDLTPDKFGAIKNSGSQTCLDVGEKNEGGKPVIMYQCHNMGGNQYFEYTSHKELRHNIGKQLCLHASPQPESVKIELCQLKGKGTSLAPQQEWVFTEDNLLKNPSSGKCLQLKGDRVQMNQCNSADVFQHWSFS</sequence>
<evidence type="ECO:0000256" key="7">
    <source>
        <dbReference type="ARBA" id="ARBA00005680"/>
    </source>
</evidence>
<dbReference type="GO" id="GO:0005524">
    <property type="term" value="F:ATP binding"/>
    <property type="evidence" value="ECO:0007669"/>
    <property type="project" value="UniProtKB-KW"/>
</dbReference>
<evidence type="ECO:0000256" key="20">
    <source>
        <dbReference type="ARBA" id="ARBA00023034"/>
    </source>
</evidence>
<dbReference type="InterPro" id="IPR000772">
    <property type="entry name" value="Ricin_B_lectin"/>
</dbReference>
<evidence type="ECO:0000256" key="28">
    <source>
        <dbReference type="RuleBase" id="RU000405"/>
    </source>
</evidence>
<evidence type="ECO:0000256" key="4">
    <source>
        <dbReference type="ARBA" id="ARBA00004141"/>
    </source>
</evidence>
<name>A0AA88NCG0_CHASR</name>
<feature type="transmembrane region" description="Helical" evidence="30">
    <location>
        <begin position="334"/>
        <end position="355"/>
    </location>
</feature>
<keyword evidence="11" id="KW-0479">Metal-binding</keyword>
<dbReference type="FunFam" id="3.30.70.1230:FF:000002">
    <property type="entry name" value="Adenylate cyclase"/>
    <property type="match status" value="1"/>
</dbReference>
<evidence type="ECO:0000256" key="17">
    <source>
        <dbReference type="ARBA" id="ARBA00022968"/>
    </source>
</evidence>
<keyword evidence="21 30" id="KW-0472">Membrane</keyword>
<dbReference type="EMBL" id="JAUPFM010000005">
    <property type="protein sequence ID" value="KAK2851356.1"/>
    <property type="molecule type" value="Genomic_DNA"/>
</dbReference>
<evidence type="ECO:0000256" key="13">
    <source>
        <dbReference type="ARBA" id="ARBA00022737"/>
    </source>
</evidence>
<dbReference type="PROSITE" id="PS00452">
    <property type="entry name" value="GUANYLATE_CYCLASE_1"/>
    <property type="match status" value="2"/>
</dbReference>
<comment type="subcellular location">
    <subcellularLocation>
        <location evidence="5">Golgi apparatus membrane</location>
        <topology evidence="5">Single-pass type II membrane protein</topology>
    </subcellularLocation>
    <subcellularLocation>
        <location evidence="4">Membrane</location>
        <topology evidence="4">Multi-pass membrane protein</topology>
    </subcellularLocation>
</comment>
<keyword evidence="16" id="KW-0460">Magnesium</keyword>
<organism evidence="32 33">
    <name type="scientific">Channa striata</name>
    <name type="common">Snakehead murrel</name>
    <name type="synonym">Ophicephalus striatus</name>
    <dbReference type="NCBI Taxonomy" id="64152"/>
    <lineage>
        <taxon>Eukaryota</taxon>
        <taxon>Metazoa</taxon>
        <taxon>Chordata</taxon>
        <taxon>Craniata</taxon>
        <taxon>Vertebrata</taxon>
        <taxon>Euteleostomi</taxon>
        <taxon>Actinopterygii</taxon>
        <taxon>Neopterygii</taxon>
        <taxon>Teleostei</taxon>
        <taxon>Neoteleostei</taxon>
        <taxon>Acanthomorphata</taxon>
        <taxon>Anabantaria</taxon>
        <taxon>Anabantiformes</taxon>
        <taxon>Channoidei</taxon>
        <taxon>Channidae</taxon>
        <taxon>Channa</taxon>
    </lineage>
</organism>
<evidence type="ECO:0000256" key="16">
    <source>
        <dbReference type="ARBA" id="ARBA00022842"/>
    </source>
</evidence>
<dbReference type="InterPro" id="IPR035992">
    <property type="entry name" value="Ricin_B-like_lectins"/>
</dbReference>
<dbReference type="CDD" id="cd02510">
    <property type="entry name" value="pp-GalNAc-T"/>
    <property type="match status" value="1"/>
</dbReference>
<evidence type="ECO:0000256" key="5">
    <source>
        <dbReference type="ARBA" id="ARBA00004323"/>
    </source>
</evidence>
<evidence type="ECO:0000256" key="14">
    <source>
        <dbReference type="ARBA" id="ARBA00022741"/>
    </source>
</evidence>
<keyword evidence="13" id="KW-0677">Repeat</keyword>
<keyword evidence="33" id="KW-1185">Reference proteome</keyword>
<dbReference type="InterPro" id="IPR018297">
    <property type="entry name" value="A/G_cyclase_CS"/>
</dbReference>
<dbReference type="PROSITE" id="PS50125">
    <property type="entry name" value="GUANYLATE_CYCLASE_2"/>
    <property type="match status" value="2"/>
</dbReference>
<gene>
    <name evidence="32" type="ORF">Q5P01_007632</name>
</gene>
<evidence type="ECO:0000259" key="31">
    <source>
        <dbReference type="PROSITE" id="PS50125"/>
    </source>
</evidence>
<comment type="catalytic activity">
    <reaction evidence="1">
        <text>ATP = 3',5'-cyclic AMP + diphosphate</text>
        <dbReference type="Rhea" id="RHEA:15389"/>
        <dbReference type="ChEBI" id="CHEBI:30616"/>
        <dbReference type="ChEBI" id="CHEBI:33019"/>
        <dbReference type="ChEBI" id="CHEBI:58165"/>
        <dbReference type="EC" id="4.6.1.1"/>
    </reaction>
</comment>
<reference evidence="32" key="1">
    <citation type="submission" date="2023-07" db="EMBL/GenBank/DDBJ databases">
        <title>Chromosome-level Genome Assembly of Striped Snakehead (Channa striata).</title>
        <authorList>
            <person name="Liu H."/>
        </authorList>
    </citation>
    <scope>NUCLEOTIDE SEQUENCE</scope>
    <source>
        <strain evidence="32">Gz</strain>
        <tissue evidence="32">Muscle</tissue>
    </source>
</reference>
<evidence type="ECO:0000256" key="22">
    <source>
        <dbReference type="ARBA" id="ARBA00023157"/>
    </source>
</evidence>
<dbReference type="InterPro" id="IPR001054">
    <property type="entry name" value="A/G_cyclase"/>
</dbReference>
<feature type="domain" description="Guanylate cyclase" evidence="31">
    <location>
        <begin position="1036"/>
        <end position="1175"/>
    </location>
</feature>
<dbReference type="PROSITE" id="PS50231">
    <property type="entry name" value="RICIN_B_LECTIN"/>
    <property type="match status" value="1"/>
</dbReference>
<dbReference type="FunFam" id="2.80.10.50:FF:000024">
    <property type="entry name" value="Polypeptide N-acetylgalactosaminyltransferase"/>
    <property type="match status" value="1"/>
</dbReference>
<feature type="region of interest" description="Disordered" evidence="29">
    <location>
        <begin position="1346"/>
        <end position="1367"/>
    </location>
</feature>
<keyword evidence="24" id="KW-0464">Manganese</keyword>
<dbReference type="SUPFAM" id="SSF53448">
    <property type="entry name" value="Nucleotide-diphospho-sugar transferases"/>
    <property type="match status" value="1"/>
</dbReference>
<feature type="transmembrane region" description="Helical" evidence="30">
    <location>
        <begin position="953"/>
        <end position="970"/>
    </location>
</feature>
<evidence type="ECO:0000256" key="25">
    <source>
        <dbReference type="ARBA" id="ARBA00023239"/>
    </source>
</evidence>
<dbReference type="InterPro" id="IPR032628">
    <property type="entry name" value="AC_N"/>
</dbReference>
<keyword evidence="17" id="KW-0735">Signal-anchor</keyword>
<dbReference type="PANTHER" id="PTHR45627">
    <property type="entry name" value="ADENYLATE CYCLASE TYPE 1"/>
    <property type="match status" value="1"/>
</dbReference>
<dbReference type="Pfam" id="PF00652">
    <property type="entry name" value="Ricin_B_lectin"/>
    <property type="match status" value="1"/>
</dbReference>
<dbReference type="InterPro" id="IPR029044">
    <property type="entry name" value="Nucleotide-diphossugar_trans"/>
</dbReference>
<dbReference type="InterPro" id="IPR029787">
    <property type="entry name" value="Nucleotide_cyclase"/>
</dbReference>
<evidence type="ECO:0000256" key="8">
    <source>
        <dbReference type="ARBA" id="ARBA00022676"/>
    </source>
</evidence>
<keyword evidence="20" id="KW-0333">Golgi apparatus</keyword>
<evidence type="ECO:0000256" key="15">
    <source>
        <dbReference type="ARBA" id="ARBA00022840"/>
    </source>
</evidence>
<dbReference type="Proteomes" id="UP001187415">
    <property type="component" value="Unassembled WGS sequence"/>
</dbReference>
<dbReference type="GO" id="GO:0005886">
    <property type="term" value="C:plasma membrane"/>
    <property type="evidence" value="ECO:0007669"/>
    <property type="project" value="InterPro"/>
</dbReference>
<dbReference type="InterPro" id="IPR045885">
    <property type="entry name" value="GalNAc-T"/>
</dbReference>
<feature type="transmembrane region" description="Helical" evidence="30">
    <location>
        <begin position="793"/>
        <end position="813"/>
    </location>
</feature>
<evidence type="ECO:0000256" key="24">
    <source>
        <dbReference type="ARBA" id="ARBA00023211"/>
    </source>
</evidence>
<feature type="transmembrane region" description="Helical" evidence="30">
    <location>
        <begin position="228"/>
        <end position="248"/>
    </location>
</feature>
<comment type="pathway">
    <text evidence="6">Protein modification; protein glycosylation.</text>
</comment>
<dbReference type="FunFam" id="3.30.70.1230:FF:000001">
    <property type="entry name" value="Adenylate cyclase"/>
    <property type="match status" value="1"/>
</dbReference>
<keyword evidence="15" id="KW-0067">ATP-binding</keyword>
<dbReference type="Gene3D" id="2.80.10.50">
    <property type="match status" value="1"/>
</dbReference>
<comment type="similarity">
    <text evidence="28">Belongs to the adenylyl cyclase class-4/guanylyl cyclase family.</text>
</comment>
<dbReference type="SUPFAM" id="SSF55073">
    <property type="entry name" value="Nucleotide cyclase"/>
    <property type="match status" value="2"/>
</dbReference>
<dbReference type="SMART" id="SM00458">
    <property type="entry name" value="RICIN"/>
    <property type="match status" value="1"/>
</dbReference>
<dbReference type="GO" id="GO:0000139">
    <property type="term" value="C:Golgi membrane"/>
    <property type="evidence" value="ECO:0007669"/>
    <property type="project" value="UniProtKB-SubCell"/>
</dbReference>
<feature type="transmembrane region" description="Helical" evidence="30">
    <location>
        <begin position="863"/>
        <end position="881"/>
    </location>
</feature>
<dbReference type="SUPFAM" id="SSF50370">
    <property type="entry name" value="Ricin B-like lectins"/>
    <property type="match status" value="1"/>
</dbReference>
<evidence type="ECO:0000256" key="9">
    <source>
        <dbReference type="ARBA" id="ARBA00022679"/>
    </source>
</evidence>
<keyword evidence="8" id="KW-0328">Glycosyltransferase</keyword>
<dbReference type="GO" id="GO:0006171">
    <property type="term" value="P:cAMP biosynthetic process"/>
    <property type="evidence" value="ECO:0007669"/>
    <property type="project" value="UniProtKB-KW"/>
</dbReference>
<keyword evidence="18 30" id="KW-1133">Transmembrane helix</keyword>
<evidence type="ECO:0000256" key="11">
    <source>
        <dbReference type="ARBA" id="ARBA00022723"/>
    </source>
</evidence>
<keyword evidence="19" id="KW-0115">cAMP biosynthesis</keyword>
<evidence type="ECO:0000256" key="18">
    <source>
        <dbReference type="ARBA" id="ARBA00022989"/>
    </source>
</evidence>
<dbReference type="GO" id="GO:0046872">
    <property type="term" value="F:metal ion binding"/>
    <property type="evidence" value="ECO:0007669"/>
    <property type="project" value="UniProtKB-KW"/>
</dbReference>
<keyword evidence="22" id="KW-1015">Disulfide bond</keyword>
<dbReference type="GO" id="GO:0004653">
    <property type="term" value="F:polypeptide N-acetylgalactosaminyltransferase activity"/>
    <property type="evidence" value="ECO:0007669"/>
    <property type="project" value="UniProtKB-EC"/>
</dbReference>
<evidence type="ECO:0000256" key="29">
    <source>
        <dbReference type="SAM" id="MobiDB-lite"/>
    </source>
</evidence>
<keyword evidence="14" id="KW-0547">Nucleotide-binding</keyword>
<dbReference type="CDD" id="cd07302">
    <property type="entry name" value="CHD"/>
    <property type="match status" value="2"/>
</dbReference>
<comment type="similarity">
    <text evidence="7">Belongs to the glycosyltransferase 2 family. GalNAc-T subfamily.</text>
</comment>
<dbReference type="InterPro" id="IPR001173">
    <property type="entry name" value="Glyco_trans_2-like"/>
</dbReference>
<evidence type="ECO:0000256" key="27">
    <source>
        <dbReference type="ARBA" id="ARBA00052209"/>
    </source>
</evidence>
<evidence type="ECO:0000313" key="33">
    <source>
        <dbReference type="Proteomes" id="UP001187415"/>
    </source>
</evidence>
<keyword evidence="10 30" id="KW-0812">Transmembrane</keyword>
<dbReference type="Pfam" id="PF00211">
    <property type="entry name" value="Guanylate_cyc"/>
    <property type="match status" value="2"/>
</dbReference>
<evidence type="ECO:0000256" key="1">
    <source>
        <dbReference type="ARBA" id="ARBA00001593"/>
    </source>
</evidence>
<accession>A0AA88NCG0</accession>
<dbReference type="SMART" id="SM00044">
    <property type="entry name" value="CYCc"/>
    <property type="match status" value="2"/>
</dbReference>
<evidence type="ECO:0000256" key="3">
    <source>
        <dbReference type="ARBA" id="ARBA00001946"/>
    </source>
</evidence>
<feature type="transmembrane region" description="Helical" evidence="30">
    <location>
        <begin position="260"/>
        <end position="282"/>
    </location>
</feature>
<feature type="transmembrane region" description="Helical" evidence="30">
    <location>
        <begin position="310"/>
        <end position="328"/>
    </location>
</feature>
<feature type="transmembrane region" description="Helical" evidence="30">
    <location>
        <begin position="747"/>
        <end position="772"/>
    </location>
</feature>
<keyword evidence="12" id="KW-0430">Lectin</keyword>
<evidence type="ECO:0000256" key="2">
    <source>
        <dbReference type="ARBA" id="ARBA00001936"/>
    </source>
</evidence>
<proteinExistence type="inferred from homology"/>
<dbReference type="PANTHER" id="PTHR45627:SF11">
    <property type="entry name" value="ADENYLATE CYCLASE TYPE 6"/>
    <property type="match status" value="1"/>
</dbReference>
<evidence type="ECO:0000256" key="10">
    <source>
        <dbReference type="ARBA" id="ARBA00022692"/>
    </source>
</evidence>
<dbReference type="Pfam" id="PF06327">
    <property type="entry name" value="Adcy_cons_dom"/>
    <property type="match status" value="1"/>
</dbReference>
<feature type="transmembrane region" description="Helical" evidence="30">
    <location>
        <begin position="202"/>
        <end position="222"/>
    </location>
</feature>
<comment type="cofactor">
    <cofactor evidence="3">
        <name>Mg(2+)</name>
        <dbReference type="ChEBI" id="CHEBI:18420"/>
    </cofactor>
</comment>
<dbReference type="Pfam" id="PF16214">
    <property type="entry name" value="AC_N"/>
    <property type="match status" value="1"/>
</dbReference>
<keyword evidence="25 28" id="KW-0456">Lyase</keyword>
<feature type="transmembrane region" description="Helical" evidence="30">
    <location>
        <begin position="720"/>
        <end position="741"/>
    </location>
</feature>
<feature type="transmembrane region" description="Helical" evidence="30">
    <location>
        <begin position="288"/>
        <end position="303"/>
    </location>
</feature>
<dbReference type="GO" id="GO:0030246">
    <property type="term" value="F:carbohydrate binding"/>
    <property type="evidence" value="ECO:0007669"/>
    <property type="project" value="UniProtKB-KW"/>
</dbReference>
<evidence type="ECO:0000256" key="21">
    <source>
        <dbReference type="ARBA" id="ARBA00023136"/>
    </source>
</evidence>
<evidence type="ECO:0000256" key="30">
    <source>
        <dbReference type="SAM" id="Phobius"/>
    </source>
</evidence>
<dbReference type="Gene3D" id="3.90.550.10">
    <property type="entry name" value="Spore Coat Polysaccharide Biosynthesis Protein SpsA, Chain A"/>
    <property type="match status" value="1"/>
</dbReference>
<dbReference type="InterPro" id="IPR009398">
    <property type="entry name" value="Adcy_conserved_dom"/>
</dbReference>
<evidence type="ECO:0000313" key="32">
    <source>
        <dbReference type="EMBL" id="KAK2851356.1"/>
    </source>
</evidence>
<evidence type="ECO:0000256" key="6">
    <source>
        <dbReference type="ARBA" id="ARBA00004922"/>
    </source>
</evidence>
<keyword evidence="23" id="KW-0325">Glycoprotein</keyword>
<dbReference type="GO" id="GO:0004016">
    <property type="term" value="F:adenylate cyclase activity"/>
    <property type="evidence" value="ECO:0007669"/>
    <property type="project" value="UniProtKB-EC"/>
</dbReference>
<evidence type="ECO:0000256" key="12">
    <source>
        <dbReference type="ARBA" id="ARBA00022734"/>
    </source>
</evidence>
<comment type="cofactor">
    <cofactor evidence="2">
        <name>Mn(2+)</name>
        <dbReference type="ChEBI" id="CHEBI:29035"/>
    </cofactor>
</comment>
<dbReference type="Pfam" id="PF00535">
    <property type="entry name" value="Glycos_transf_2"/>
    <property type="match status" value="1"/>
</dbReference>
<dbReference type="GO" id="GO:0035556">
    <property type="term" value="P:intracellular signal transduction"/>
    <property type="evidence" value="ECO:0007669"/>
    <property type="project" value="InterPro"/>
</dbReference>
<keyword evidence="9" id="KW-0808">Transferase</keyword>
<evidence type="ECO:0000256" key="26">
    <source>
        <dbReference type="ARBA" id="ARBA00050905"/>
    </source>
</evidence>
<evidence type="ECO:0000256" key="23">
    <source>
        <dbReference type="ARBA" id="ARBA00023180"/>
    </source>
</evidence>
<evidence type="ECO:0000256" key="19">
    <source>
        <dbReference type="ARBA" id="ARBA00022998"/>
    </source>
</evidence>
<dbReference type="GO" id="GO:0007189">
    <property type="term" value="P:adenylate cyclase-activating G protein-coupled receptor signaling pathway"/>
    <property type="evidence" value="ECO:0007669"/>
    <property type="project" value="TreeGrafter"/>
</dbReference>